<dbReference type="EMBL" id="JARJCM010000167">
    <property type="protein sequence ID" value="KAJ7024572.1"/>
    <property type="molecule type" value="Genomic_DNA"/>
</dbReference>
<dbReference type="EMBL" id="JARJCM010000167">
    <property type="protein sequence ID" value="KAJ7024565.1"/>
    <property type="molecule type" value="Genomic_DNA"/>
</dbReference>
<feature type="region of interest" description="Disordered" evidence="1">
    <location>
        <begin position="1"/>
        <end position="20"/>
    </location>
</feature>
<reference evidence="3" key="1">
    <citation type="submission" date="2023-03" db="EMBL/GenBank/DDBJ databases">
        <title>Massive genome expansion in bonnet fungi (Mycena s.s.) driven by repeated elements and novel gene families across ecological guilds.</title>
        <authorList>
            <consortium name="Lawrence Berkeley National Laboratory"/>
            <person name="Harder C.B."/>
            <person name="Miyauchi S."/>
            <person name="Viragh M."/>
            <person name="Kuo A."/>
            <person name="Thoen E."/>
            <person name="Andreopoulos B."/>
            <person name="Lu D."/>
            <person name="Skrede I."/>
            <person name="Drula E."/>
            <person name="Henrissat B."/>
            <person name="Morin E."/>
            <person name="Kohler A."/>
            <person name="Barry K."/>
            <person name="LaButti K."/>
            <person name="Morin E."/>
            <person name="Salamov A."/>
            <person name="Lipzen A."/>
            <person name="Mereny Z."/>
            <person name="Hegedus B."/>
            <person name="Baldrian P."/>
            <person name="Stursova M."/>
            <person name="Weitz H."/>
            <person name="Taylor A."/>
            <person name="Grigoriev I.V."/>
            <person name="Nagy L.G."/>
            <person name="Martin F."/>
            <person name="Kauserud H."/>
        </authorList>
    </citation>
    <scope>NUCLEOTIDE SEQUENCE</scope>
    <source>
        <strain evidence="3">CBHHK200</strain>
    </source>
</reference>
<evidence type="ECO:0000256" key="1">
    <source>
        <dbReference type="SAM" id="MobiDB-lite"/>
    </source>
</evidence>
<evidence type="ECO:0000313" key="3">
    <source>
        <dbReference type="EMBL" id="KAJ7024572.1"/>
    </source>
</evidence>
<gene>
    <name evidence="2" type="ORF">C8F04DRAFT_1192240</name>
    <name evidence="3" type="ORF">C8F04DRAFT_1192245</name>
</gene>
<organism evidence="3 4">
    <name type="scientific">Mycena alexandri</name>
    <dbReference type="NCBI Taxonomy" id="1745969"/>
    <lineage>
        <taxon>Eukaryota</taxon>
        <taxon>Fungi</taxon>
        <taxon>Dikarya</taxon>
        <taxon>Basidiomycota</taxon>
        <taxon>Agaricomycotina</taxon>
        <taxon>Agaricomycetes</taxon>
        <taxon>Agaricomycetidae</taxon>
        <taxon>Agaricales</taxon>
        <taxon>Marasmiineae</taxon>
        <taxon>Mycenaceae</taxon>
        <taxon>Mycena</taxon>
    </lineage>
</organism>
<protein>
    <submittedName>
        <fullName evidence="3">Uncharacterized protein</fullName>
    </submittedName>
</protein>
<comment type="caution">
    <text evidence="3">The sequence shown here is derived from an EMBL/GenBank/DDBJ whole genome shotgun (WGS) entry which is preliminary data.</text>
</comment>
<name>A0AAD6SC82_9AGAR</name>
<dbReference type="Proteomes" id="UP001218188">
    <property type="component" value="Unassembled WGS sequence"/>
</dbReference>
<sequence length="177" mass="20224">MSSPIRAMSTASSSSPYPVTRGGQTILTQHFFAHKRGPTRNTFSPEHIVFLSERLNDFLAAVSQGELPDFWRTTFDDYWTKFPWRLPLHVDPHSMMTLDTVPLTRDELDQRTVLKLTTQGRIKAWFQYKRTLRARLGPAAATAPTNAGARSLKIRRLAFTFPRHPLHSLVMYTSIVP</sequence>
<evidence type="ECO:0000313" key="4">
    <source>
        <dbReference type="Proteomes" id="UP001218188"/>
    </source>
</evidence>
<dbReference type="AlphaFoldDB" id="A0AAD6SC82"/>
<accession>A0AAD6SC82</accession>
<proteinExistence type="predicted"/>
<keyword evidence="4" id="KW-1185">Reference proteome</keyword>
<evidence type="ECO:0000313" key="2">
    <source>
        <dbReference type="EMBL" id="KAJ7024565.1"/>
    </source>
</evidence>